<name>A0A151T0S5_CAJCA</name>
<dbReference type="SUPFAM" id="SSF81383">
    <property type="entry name" value="F-box domain"/>
    <property type="match status" value="1"/>
</dbReference>
<evidence type="ECO:0000313" key="2">
    <source>
        <dbReference type="EMBL" id="KYP60662.1"/>
    </source>
</evidence>
<gene>
    <name evidence="2" type="ORF">KK1_023069</name>
</gene>
<dbReference type="Pfam" id="PF08268">
    <property type="entry name" value="FBA_3"/>
    <property type="match status" value="1"/>
</dbReference>
<dbReference type="InterPro" id="IPR001810">
    <property type="entry name" value="F-box_dom"/>
</dbReference>
<dbReference type="OMA" id="RISCMVD"/>
<accession>A0A151T0S5</accession>
<sequence>MSDNLFPDEILVEILKRLPTKSLVRFTSVCKSWRSLITDPSFISIHHRHSPSSLLLHSGNHLTLPHRRHSSALLLPSFPHRDSPVVAFSNALICIAYGEQCQPLIICNPSVRRYVTLPAPSHYPCHHFSYIAFDSSKCDYKVVRISCMVDDQSFGLSAPQVELYSLATGFWRTLHSIAPVCYIAGDAPHGFHDGLVHWIAKRCVSHGWYFFVLSFCFEDELFREIELPESLASVSWDNPVTVKVVGGGNGKTLSVYHVSAGSPCSCDIWVMKEYGVVESWNKVFGFVMSGFCLEAPALGMMLTDVAVPPLALYVTNGGEVLLLMYVAGKRCLFSLDMERKSFKDLQIEVGTDYVYCGHYSESLVLLNKASGLVSY</sequence>
<dbReference type="PANTHER" id="PTHR31672:SF10">
    <property type="entry name" value="F-BOX DOMAIN-CONTAINING PROTEIN"/>
    <property type="match status" value="1"/>
</dbReference>
<proteinExistence type="predicted"/>
<feature type="domain" description="F-box" evidence="1">
    <location>
        <begin position="1"/>
        <end position="45"/>
    </location>
</feature>
<dbReference type="CDD" id="cd22157">
    <property type="entry name" value="F-box_AtFBW1-like"/>
    <property type="match status" value="1"/>
</dbReference>
<dbReference type="Gramene" id="C.cajan_22411.t">
    <property type="protein sequence ID" value="C.cajan_22411.t.cds1"/>
    <property type="gene ID" value="C.cajan_22411"/>
</dbReference>
<dbReference type="SMART" id="SM00256">
    <property type="entry name" value="FBOX"/>
    <property type="match status" value="1"/>
</dbReference>
<keyword evidence="3" id="KW-1185">Reference proteome</keyword>
<dbReference type="OrthoDB" id="5314306at2759"/>
<dbReference type="InterPro" id="IPR036047">
    <property type="entry name" value="F-box-like_dom_sf"/>
</dbReference>
<dbReference type="PROSITE" id="PS50181">
    <property type="entry name" value="FBOX"/>
    <property type="match status" value="1"/>
</dbReference>
<dbReference type="InterPro" id="IPR050796">
    <property type="entry name" value="SCF_F-box_component"/>
</dbReference>
<reference evidence="2 3" key="1">
    <citation type="journal article" date="2012" name="Nat. Biotechnol.">
        <title>Draft genome sequence of pigeonpea (Cajanus cajan), an orphan legume crop of resource-poor farmers.</title>
        <authorList>
            <person name="Varshney R.K."/>
            <person name="Chen W."/>
            <person name="Li Y."/>
            <person name="Bharti A.K."/>
            <person name="Saxena R.K."/>
            <person name="Schlueter J.A."/>
            <person name="Donoghue M.T."/>
            <person name="Azam S."/>
            <person name="Fan G."/>
            <person name="Whaley A.M."/>
            <person name="Farmer A.D."/>
            <person name="Sheridan J."/>
            <person name="Iwata A."/>
            <person name="Tuteja R."/>
            <person name="Penmetsa R.V."/>
            <person name="Wu W."/>
            <person name="Upadhyaya H.D."/>
            <person name="Yang S.P."/>
            <person name="Shah T."/>
            <person name="Saxena K.B."/>
            <person name="Michael T."/>
            <person name="McCombie W.R."/>
            <person name="Yang B."/>
            <person name="Zhang G."/>
            <person name="Yang H."/>
            <person name="Wang J."/>
            <person name="Spillane C."/>
            <person name="Cook D.R."/>
            <person name="May G.D."/>
            <person name="Xu X."/>
            <person name="Jackson S.A."/>
        </authorList>
    </citation>
    <scope>NUCLEOTIDE SEQUENCE [LARGE SCALE GENOMIC DNA]</scope>
    <source>
        <strain evidence="3">cv. Asha</strain>
    </source>
</reference>
<dbReference type="STRING" id="3821.A0A151T0S5"/>
<dbReference type="InterPro" id="IPR013187">
    <property type="entry name" value="F-box-assoc_dom_typ3"/>
</dbReference>
<dbReference type="PANTHER" id="PTHR31672">
    <property type="entry name" value="BNACNNG10540D PROTEIN"/>
    <property type="match status" value="1"/>
</dbReference>
<dbReference type="EMBL" id="CM003611">
    <property type="protein sequence ID" value="KYP60662.1"/>
    <property type="molecule type" value="Genomic_DNA"/>
</dbReference>
<protein>
    <submittedName>
        <fullName evidence="2">F-box protein At4g12560 family</fullName>
    </submittedName>
</protein>
<dbReference type="Gene3D" id="1.20.1280.50">
    <property type="match status" value="1"/>
</dbReference>
<dbReference type="Proteomes" id="UP000075243">
    <property type="component" value="Chromosome 9"/>
</dbReference>
<dbReference type="InterPro" id="IPR017451">
    <property type="entry name" value="F-box-assoc_interact_dom"/>
</dbReference>
<dbReference type="NCBIfam" id="TIGR01640">
    <property type="entry name" value="F_box_assoc_1"/>
    <property type="match status" value="1"/>
</dbReference>
<evidence type="ECO:0000259" key="1">
    <source>
        <dbReference type="PROSITE" id="PS50181"/>
    </source>
</evidence>
<dbReference type="AlphaFoldDB" id="A0A151T0S5"/>
<dbReference type="Pfam" id="PF00646">
    <property type="entry name" value="F-box"/>
    <property type="match status" value="1"/>
</dbReference>
<evidence type="ECO:0000313" key="3">
    <source>
        <dbReference type="Proteomes" id="UP000075243"/>
    </source>
</evidence>
<organism evidence="2 3">
    <name type="scientific">Cajanus cajan</name>
    <name type="common">Pigeon pea</name>
    <name type="synonym">Cajanus indicus</name>
    <dbReference type="NCBI Taxonomy" id="3821"/>
    <lineage>
        <taxon>Eukaryota</taxon>
        <taxon>Viridiplantae</taxon>
        <taxon>Streptophyta</taxon>
        <taxon>Embryophyta</taxon>
        <taxon>Tracheophyta</taxon>
        <taxon>Spermatophyta</taxon>
        <taxon>Magnoliopsida</taxon>
        <taxon>eudicotyledons</taxon>
        <taxon>Gunneridae</taxon>
        <taxon>Pentapetalae</taxon>
        <taxon>rosids</taxon>
        <taxon>fabids</taxon>
        <taxon>Fabales</taxon>
        <taxon>Fabaceae</taxon>
        <taxon>Papilionoideae</taxon>
        <taxon>50 kb inversion clade</taxon>
        <taxon>NPAAA clade</taxon>
        <taxon>indigoferoid/millettioid clade</taxon>
        <taxon>Phaseoleae</taxon>
        <taxon>Cajanus</taxon>
    </lineage>
</organism>